<gene>
    <name evidence="2" type="ORF">SacN8_06350</name>
</gene>
<dbReference type="KEGG" id="sacn:SacN8_06350"/>
<reference evidence="2 3" key="1">
    <citation type="journal article" date="2012" name="ISME J.">
        <title>Genomic evidence of rapid, global-scale gene flow in a Sulfolobus species.</title>
        <authorList>
            <person name="Mao D."/>
            <person name="Grogan D."/>
        </authorList>
    </citation>
    <scope>NUCLEOTIDE SEQUENCE [LARGE SCALE GENOMIC DNA]</scope>
    <source>
        <strain evidence="2 3">N8</strain>
    </source>
</reference>
<dbReference type="HOGENOM" id="CLU_3338645_0_0_2"/>
<feature type="compositionally biased region" description="Gly residues" evidence="1">
    <location>
        <begin position="13"/>
        <end position="24"/>
    </location>
</feature>
<sequence>MRLETGRSSPGQAEGGGNPTGGPNRGSDVQFVPLTSD</sequence>
<evidence type="ECO:0000313" key="2">
    <source>
        <dbReference type="EMBL" id="AGE71235.1"/>
    </source>
</evidence>
<feature type="region of interest" description="Disordered" evidence="1">
    <location>
        <begin position="1"/>
        <end position="37"/>
    </location>
</feature>
<dbReference type="EMBL" id="CP002817">
    <property type="protein sequence ID" value="AGE71235.1"/>
    <property type="molecule type" value="Genomic_DNA"/>
</dbReference>
<name>M1J5R8_9CREN</name>
<evidence type="ECO:0000313" key="3">
    <source>
        <dbReference type="Proteomes" id="UP000011281"/>
    </source>
</evidence>
<dbReference type="Proteomes" id="UP000011281">
    <property type="component" value="Chromosome"/>
</dbReference>
<dbReference type="AlphaFoldDB" id="M1J5R8"/>
<organism evidence="3">
    <name type="scientific">Sulfolobus acidocaldarius N8</name>
    <dbReference type="NCBI Taxonomy" id="1028566"/>
    <lineage>
        <taxon>Archaea</taxon>
        <taxon>Thermoproteota</taxon>
        <taxon>Thermoprotei</taxon>
        <taxon>Sulfolobales</taxon>
        <taxon>Sulfolobaceae</taxon>
        <taxon>Sulfolobus</taxon>
    </lineage>
</organism>
<proteinExistence type="predicted"/>
<evidence type="ECO:0000256" key="1">
    <source>
        <dbReference type="SAM" id="MobiDB-lite"/>
    </source>
</evidence>
<accession>M1J5R8</accession>
<protein>
    <submittedName>
        <fullName evidence="2">Uncharacterized protein</fullName>
    </submittedName>
</protein>
<feature type="compositionally biased region" description="Polar residues" evidence="1">
    <location>
        <begin position="1"/>
        <end position="11"/>
    </location>
</feature>